<proteinExistence type="predicted"/>
<dbReference type="GO" id="GO:0003729">
    <property type="term" value="F:mRNA binding"/>
    <property type="evidence" value="ECO:0007669"/>
    <property type="project" value="TreeGrafter"/>
</dbReference>
<feature type="compositionally biased region" description="Polar residues" evidence="1">
    <location>
        <begin position="371"/>
        <end position="381"/>
    </location>
</feature>
<feature type="region of interest" description="Disordered" evidence="1">
    <location>
        <begin position="1"/>
        <end position="131"/>
    </location>
</feature>
<comment type="caution">
    <text evidence="2">The sequence shown here is derived from an EMBL/GenBank/DDBJ whole genome shotgun (WGS) entry which is preliminary data.</text>
</comment>
<dbReference type="AlphaFoldDB" id="A0A834VZ39"/>
<dbReference type="GO" id="GO:0003743">
    <property type="term" value="F:translation initiation factor activity"/>
    <property type="evidence" value="ECO:0007669"/>
    <property type="project" value="InterPro"/>
</dbReference>
<sequence>MSKKKGGVNTMTLKDFHGGSIPSDLALPSAPGVTVRSSDRTVYDRPSSRGNPISRSDHRSWPHNSSVTKNYDDKTPFLTHTAPIGRNFDEDERKPLDGISVARRTISGESVRAPPSRVELKPEYGLGGSSLSQKVTAVSQTQVGTVNSYSSRLTEAIHVGVNSQNLRDSREQGTSGVSPNVWATRKNVENTVEPDQYAWSGPNAFSKLAHASAVDKVSSGRWQSKTSHGQTDVESGRSSEVESRSHFNVSGNNTYNRRDTAGEKEYSDVMLARHAERSLTIDDQRHRGRNELLEYERFAVSKYSDVQSRLDHTDGVQLALNDGKVGGPGLHRSVASEPIERPKLKLLPRTKPVENSESSVSDFVQGYRGGSDSSHVESVNEANVHANFVKSDSAGTESSKEVGQRPKLNLKPRSQAIEQLEGNTKKDRNALFGGARPRELVLKERGVDDVAINSYDVVEHTNRVEYNTGRAEKLPDRSIQTHYGQKSEDALSNPRTGKKPERRDQWADAERVHAQRRNWRGDDRRNTRLTDRQQVSERQPSPEMWRKPVEEPKSSDDTTGMRHGKAASAVELAQTFSRSVSDPKMNDRFVSQRGLNTGQAQQQQPFSRLVGSSPRPQINGY</sequence>
<feature type="compositionally biased region" description="Polar residues" evidence="1">
    <location>
        <begin position="220"/>
        <end position="232"/>
    </location>
</feature>
<organism evidence="2 3">
    <name type="scientific">Senna tora</name>
    <dbReference type="NCBI Taxonomy" id="362788"/>
    <lineage>
        <taxon>Eukaryota</taxon>
        <taxon>Viridiplantae</taxon>
        <taxon>Streptophyta</taxon>
        <taxon>Embryophyta</taxon>
        <taxon>Tracheophyta</taxon>
        <taxon>Spermatophyta</taxon>
        <taxon>Magnoliopsida</taxon>
        <taxon>eudicotyledons</taxon>
        <taxon>Gunneridae</taxon>
        <taxon>Pentapetalae</taxon>
        <taxon>rosids</taxon>
        <taxon>fabids</taxon>
        <taxon>Fabales</taxon>
        <taxon>Fabaceae</taxon>
        <taxon>Caesalpinioideae</taxon>
        <taxon>Cassia clade</taxon>
        <taxon>Senna</taxon>
    </lineage>
</organism>
<dbReference type="OrthoDB" id="48651at2759"/>
<dbReference type="Proteomes" id="UP000634136">
    <property type="component" value="Unassembled WGS sequence"/>
</dbReference>
<feature type="compositionally biased region" description="Polar residues" evidence="1">
    <location>
        <begin position="246"/>
        <end position="255"/>
    </location>
</feature>
<reference evidence="2" key="1">
    <citation type="submission" date="2020-09" db="EMBL/GenBank/DDBJ databases">
        <title>Genome-Enabled Discovery of Anthraquinone Biosynthesis in Senna tora.</title>
        <authorList>
            <person name="Kang S.-H."/>
            <person name="Pandey R.P."/>
            <person name="Lee C.-M."/>
            <person name="Sim J.-S."/>
            <person name="Jeong J.-T."/>
            <person name="Choi B.-S."/>
            <person name="Jung M."/>
            <person name="Ginzburg D."/>
            <person name="Zhao K."/>
            <person name="Won S.Y."/>
            <person name="Oh T.-J."/>
            <person name="Yu Y."/>
            <person name="Kim N.-H."/>
            <person name="Lee O.R."/>
            <person name="Lee T.-H."/>
            <person name="Bashyal P."/>
            <person name="Kim T.-S."/>
            <person name="Lee W.-H."/>
            <person name="Kawkins C."/>
            <person name="Kim C.-K."/>
            <person name="Kim J.S."/>
            <person name="Ahn B.O."/>
            <person name="Rhee S.Y."/>
            <person name="Sohng J.K."/>
        </authorList>
    </citation>
    <scope>NUCLEOTIDE SEQUENCE</scope>
    <source>
        <tissue evidence="2">Leaf</tissue>
    </source>
</reference>
<gene>
    <name evidence="2" type="ORF">G2W53_041873</name>
</gene>
<feature type="compositionally biased region" description="Basic and acidic residues" evidence="1">
    <location>
        <begin position="37"/>
        <end position="47"/>
    </location>
</feature>
<evidence type="ECO:0000313" key="3">
    <source>
        <dbReference type="Proteomes" id="UP000634136"/>
    </source>
</evidence>
<protein>
    <submittedName>
        <fullName evidence="2">Uncharacterized protein</fullName>
    </submittedName>
</protein>
<feature type="region of interest" description="Disordered" evidence="1">
    <location>
        <begin position="350"/>
        <end position="413"/>
    </location>
</feature>
<keyword evidence="3" id="KW-1185">Reference proteome</keyword>
<evidence type="ECO:0000313" key="2">
    <source>
        <dbReference type="EMBL" id="KAF7802762.1"/>
    </source>
</evidence>
<feature type="compositionally biased region" description="Polar residues" evidence="1">
    <location>
        <begin position="353"/>
        <end position="362"/>
    </location>
</feature>
<feature type="compositionally biased region" description="Polar residues" evidence="1">
    <location>
        <begin position="593"/>
        <end position="606"/>
    </location>
</feature>
<name>A0A834VZ39_9FABA</name>
<dbReference type="PANTHER" id="PTHR32091">
    <property type="entry name" value="EUKARYOTIC TRANSLATION INITIATION FACTOR 4B"/>
    <property type="match status" value="1"/>
</dbReference>
<feature type="compositionally biased region" description="Basic and acidic residues" evidence="1">
    <location>
        <begin position="544"/>
        <end position="560"/>
    </location>
</feature>
<feature type="compositionally biased region" description="Basic and acidic residues" evidence="1">
    <location>
        <begin position="234"/>
        <end position="245"/>
    </location>
</feature>
<feature type="compositionally biased region" description="Basic and acidic residues" evidence="1">
    <location>
        <begin position="498"/>
        <end position="535"/>
    </location>
</feature>
<feature type="compositionally biased region" description="Basic and acidic residues" evidence="1">
    <location>
        <begin position="87"/>
        <end position="96"/>
    </location>
</feature>
<feature type="region of interest" description="Disordered" evidence="1">
    <location>
        <begin position="468"/>
        <end position="621"/>
    </location>
</feature>
<dbReference type="InterPro" id="IPR010433">
    <property type="entry name" value="EIF-4B_pln"/>
</dbReference>
<dbReference type="PANTHER" id="PTHR32091:SF4">
    <property type="entry name" value="OS07G0546100 PROTEIN"/>
    <property type="match status" value="1"/>
</dbReference>
<evidence type="ECO:0000256" key="1">
    <source>
        <dbReference type="SAM" id="MobiDB-lite"/>
    </source>
</evidence>
<accession>A0A834VZ39</accession>
<feature type="region of interest" description="Disordered" evidence="1">
    <location>
        <begin position="217"/>
        <end position="261"/>
    </location>
</feature>
<dbReference type="EMBL" id="JAAIUW010000013">
    <property type="protein sequence ID" value="KAF7802762.1"/>
    <property type="molecule type" value="Genomic_DNA"/>
</dbReference>